<organism evidence="7 8">
    <name type="scientific">Paeniroseomonas aquatica</name>
    <dbReference type="NCBI Taxonomy" id="373043"/>
    <lineage>
        <taxon>Bacteria</taxon>
        <taxon>Pseudomonadati</taxon>
        <taxon>Pseudomonadota</taxon>
        <taxon>Alphaproteobacteria</taxon>
        <taxon>Acetobacterales</taxon>
        <taxon>Acetobacteraceae</taxon>
        <taxon>Paeniroseomonas</taxon>
    </lineage>
</organism>
<dbReference type="RefSeq" id="WP_290314730.1">
    <property type="nucleotide sequence ID" value="NZ_JAUFPN010000009.1"/>
</dbReference>
<comment type="subcellular location">
    <subcellularLocation>
        <location evidence="1">Membrane</location>
        <topology evidence="1">Single-pass membrane protein</topology>
    </subcellularLocation>
</comment>
<evidence type="ECO:0000256" key="1">
    <source>
        <dbReference type="ARBA" id="ARBA00004167"/>
    </source>
</evidence>
<evidence type="ECO:0000256" key="4">
    <source>
        <dbReference type="ARBA" id="ARBA00023136"/>
    </source>
</evidence>
<accession>A0ABT7ZZV1</accession>
<keyword evidence="4 5" id="KW-0472">Membrane</keyword>
<evidence type="ECO:0000313" key="8">
    <source>
        <dbReference type="Proteomes" id="UP001529369"/>
    </source>
</evidence>
<evidence type="ECO:0000256" key="3">
    <source>
        <dbReference type="ARBA" id="ARBA00022989"/>
    </source>
</evidence>
<name>A0ABT7ZZV1_9PROT</name>
<protein>
    <submittedName>
        <fullName evidence="7">VirB8/TrbF family protein</fullName>
    </submittedName>
</protein>
<dbReference type="InterPro" id="IPR007430">
    <property type="entry name" value="VirB8"/>
</dbReference>
<dbReference type="InterPro" id="IPR032710">
    <property type="entry name" value="NTF2-like_dom_sf"/>
</dbReference>
<dbReference type="EMBL" id="JAUFPN010000009">
    <property type="protein sequence ID" value="MDN3563000.1"/>
    <property type="molecule type" value="Genomic_DNA"/>
</dbReference>
<gene>
    <name evidence="7" type="ORF">QWZ14_01220</name>
</gene>
<evidence type="ECO:0000256" key="5">
    <source>
        <dbReference type="SAM" id="Phobius"/>
    </source>
</evidence>
<dbReference type="Pfam" id="PF04335">
    <property type="entry name" value="VirB8"/>
    <property type="match status" value="1"/>
</dbReference>
<evidence type="ECO:0000259" key="6">
    <source>
        <dbReference type="Pfam" id="PF04335"/>
    </source>
</evidence>
<keyword evidence="8" id="KW-1185">Reference proteome</keyword>
<keyword evidence="2 5" id="KW-0812">Transmembrane</keyword>
<reference evidence="8" key="1">
    <citation type="journal article" date="2019" name="Int. J. Syst. Evol. Microbiol.">
        <title>The Global Catalogue of Microorganisms (GCM) 10K type strain sequencing project: providing services to taxonomists for standard genome sequencing and annotation.</title>
        <authorList>
            <consortium name="The Broad Institute Genomics Platform"/>
            <consortium name="The Broad Institute Genome Sequencing Center for Infectious Disease"/>
            <person name="Wu L."/>
            <person name="Ma J."/>
        </authorList>
    </citation>
    <scope>NUCLEOTIDE SEQUENCE [LARGE SCALE GENOMIC DNA]</scope>
    <source>
        <strain evidence="8">CECT 7131</strain>
    </source>
</reference>
<dbReference type="Gene3D" id="3.10.450.230">
    <property type="entry name" value="VirB8 protein"/>
    <property type="match status" value="1"/>
</dbReference>
<sequence>MNAMPPRPASPEEAAMAADVIIPQAELQRLYSAARAERAREERRRRRVSLARNGTIFAQWVVIGGMAVSIASMLPLVRIEPVFVYLRDDGTSISSRSWQDMPADAREAGILNVLSEYVRLREGWSSGEAQRAWEAVSALSAKPVRDQFQAWYRRENPESPQRTYGERVIVRVAVTDVQKDAVTPGAYRVYFTRTERTGTADGRTIPMMASLRLRDIGNPQQIPWWQRVQFNGPAVQVWEYPGAHPAATGGGDR</sequence>
<keyword evidence="3 5" id="KW-1133">Transmembrane helix</keyword>
<feature type="transmembrane region" description="Helical" evidence="5">
    <location>
        <begin position="54"/>
        <end position="77"/>
    </location>
</feature>
<evidence type="ECO:0000256" key="2">
    <source>
        <dbReference type="ARBA" id="ARBA00022692"/>
    </source>
</evidence>
<dbReference type="CDD" id="cd16424">
    <property type="entry name" value="VirB8"/>
    <property type="match status" value="1"/>
</dbReference>
<dbReference type="Proteomes" id="UP001529369">
    <property type="component" value="Unassembled WGS sequence"/>
</dbReference>
<comment type="caution">
    <text evidence="7">The sequence shown here is derived from an EMBL/GenBank/DDBJ whole genome shotgun (WGS) entry which is preliminary data.</text>
</comment>
<dbReference type="SUPFAM" id="SSF54427">
    <property type="entry name" value="NTF2-like"/>
    <property type="match status" value="1"/>
</dbReference>
<evidence type="ECO:0000313" key="7">
    <source>
        <dbReference type="EMBL" id="MDN3563000.1"/>
    </source>
</evidence>
<feature type="domain" description="Bacterial virulence protein VirB8" evidence="6">
    <location>
        <begin position="36"/>
        <end position="199"/>
    </location>
</feature>
<proteinExistence type="predicted"/>